<dbReference type="RefSeq" id="WP_071072636.1">
    <property type="nucleotide sequence ID" value="NZ_CP017755.1"/>
</dbReference>
<dbReference type="InterPro" id="IPR036627">
    <property type="entry name" value="CobW-likC_sf"/>
</dbReference>
<evidence type="ECO:0000313" key="8">
    <source>
        <dbReference type="EMBL" id="AOZ10090.1"/>
    </source>
</evidence>
<accession>A0ABN4TY80</accession>
<evidence type="ECO:0000256" key="1">
    <source>
        <dbReference type="ARBA" id="ARBA00022741"/>
    </source>
</evidence>
<evidence type="ECO:0000256" key="5">
    <source>
        <dbReference type="ARBA" id="ARBA00045658"/>
    </source>
</evidence>
<gene>
    <name evidence="8" type="ORF">BKK80_31050</name>
</gene>
<protein>
    <recommendedName>
        <fullName evidence="7">CobW C-terminal domain-containing protein</fullName>
    </recommendedName>
</protein>
<dbReference type="SUPFAM" id="SSF52540">
    <property type="entry name" value="P-loop containing nucleoside triphosphate hydrolases"/>
    <property type="match status" value="1"/>
</dbReference>
<dbReference type="Gene3D" id="3.40.50.300">
    <property type="entry name" value="P-loop containing nucleotide triphosphate hydrolases"/>
    <property type="match status" value="1"/>
</dbReference>
<dbReference type="InterPro" id="IPR027417">
    <property type="entry name" value="P-loop_NTPase"/>
</dbReference>
<dbReference type="SUPFAM" id="SSF90002">
    <property type="entry name" value="Hypothetical protein YjiA, C-terminal domain"/>
    <property type="match status" value="1"/>
</dbReference>
<dbReference type="Gene3D" id="3.30.1220.10">
    <property type="entry name" value="CobW-like, C-terminal domain"/>
    <property type="match status" value="1"/>
</dbReference>
<dbReference type="InterPro" id="IPR011629">
    <property type="entry name" value="CobW-like_C"/>
</dbReference>
<comment type="catalytic activity">
    <reaction evidence="6">
        <text>GTP + H2O = GDP + phosphate + H(+)</text>
        <dbReference type="Rhea" id="RHEA:19669"/>
        <dbReference type="ChEBI" id="CHEBI:15377"/>
        <dbReference type="ChEBI" id="CHEBI:15378"/>
        <dbReference type="ChEBI" id="CHEBI:37565"/>
        <dbReference type="ChEBI" id="CHEBI:43474"/>
        <dbReference type="ChEBI" id="CHEBI:58189"/>
    </reaction>
    <physiologicalReaction direction="left-to-right" evidence="6">
        <dbReference type="Rhea" id="RHEA:19670"/>
    </physiologicalReaction>
</comment>
<dbReference type="PANTHER" id="PTHR13748:SF62">
    <property type="entry name" value="COBW DOMAIN-CONTAINING PROTEIN"/>
    <property type="match status" value="1"/>
</dbReference>
<feature type="domain" description="CobW C-terminal" evidence="7">
    <location>
        <begin position="226"/>
        <end position="318"/>
    </location>
</feature>
<keyword evidence="3" id="KW-0143">Chaperone</keyword>
<dbReference type="Proteomes" id="UP000177515">
    <property type="component" value="Chromosome 2"/>
</dbReference>
<keyword evidence="1" id="KW-0547">Nucleotide-binding</keyword>
<keyword evidence="9" id="KW-1185">Reference proteome</keyword>
<dbReference type="EMBL" id="CP017755">
    <property type="protein sequence ID" value="AOZ10090.1"/>
    <property type="molecule type" value="Genomic_DNA"/>
</dbReference>
<name>A0ABN4TY80_9BURK</name>
<dbReference type="SMART" id="SM00833">
    <property type="entry name" value="CobW_C"/>
    <property type="match status" value="1"/>
</dbReference>
<reference evidence="8 9" key="1">
    <citation type="submission" date="2016-10" db="EMBL/GenBank/DDBJ databases">
        <title>Complete genome sequences of three Cupriavidus strains isolated from various Malaysian environments.</title>
        <authorList>
            <person name="Abdullah A.A.-A."/>
            <person name="Shafie N.A.H."/>
            <person name="Lau N.S."/>
        </authorList>
    </citation>
    <scope>NUCLEOTIDE SEQUENCE [LARGE SCALE GENOMIC DNA]</scope>
    <source>
        <strain evidence="8 9">USMAA1020</strain>
    </source>
</reference>
<sequence length="338" mass="35039">MARDIALTVLGGFLGAGKTTLLNHLLRRGSGERVLVMVNDFGAVNVDAGLIARGAGASASSGILQLTNGCACCAVGGDLMQAFLKVLALPEPPDRVVVEASGVGDPGRIAQIGRAGGGFRGDGVITVVDAEAVRRLADDRYVGDTVRAQLRAADLLLLNKTDLADAAALAGLRRWLAAEVPDARLLACHQGRVDPRLVFGIGVEGDAGATGLDMEAEADAPHAARFAASRFDSHVPFSRPALAQALDTLPPQVLRAKGMVWLEGEAAPRLLQLCGKRWSLGRPEPGAAAGRSTLVLIAVRKGRGDGQAERQGERKGDVFDPFSHFAGALADTGARVPG</sequence>
<evidence type="ECO:0000256" key="6">
    <source>
        <dbReference type="ARBA" id="ARBA00049117"/>
    </source>
</evidence>
<proteinExistence type="inferred from homology"/>
<evidence type="ECO:0000313" key="9">
    <source>
        <dbReference type="Proteomes" id="UP000177515"/>
    </source>
</evidence>
<dbReference type="Pfam" id="PF02492">
    <property type="entry name" value="cobW"/>
    <property type="match status" value="1"/>
</dbReference>
<evidence type="ECO:0000256" key="3">
    <source>
        <dbReference type="ARBA" id="ARBA00023186"/>
    </source>
</evidence>
<evidence type="ECO:0000256" key="4">
    <source>
        <dbReference type="ARBA" id="ARBA00034320"/>
    </source>
</evidence>
<dbReference type="InterPro" id="IPR051316">
    <property type="entry name" value="Zinc-reg_GTPase_activator"/>
</dbReference>
<comment type="function">
    <text evidence="5">Zinc chaperone that directly transfers zinc cofactor to target proteins, thereby activating them. Zinc is transferred from the CXCC motif in the GTPase domain to the zinc binding site in target proteins in a process requiring GTP hydrolysis.</text>
</comment>
<dbReference type="Pfam" id="PF07683">
    <property type="entry name" value="CobW_C"/>
    <property type="match status" value="1"/>
</dbReference>
<keyword evidence="2" id="KW-0378">Hydrolase</keyword>
<dbReference type="InterPro" id="IPR003495">
    <property type="entry name" value="CobW/HypB/UreG_nucleotide-bd"/>
</dbReference>
<evidence type="ECO:0000256" key="2">
    <source>
        <dbReference type="ARBA" id="ARBA00022801"/>
    </source>
</evidence>
<organism evidence="8 9">
    <name type="scientific">Cupriavidus malaysiensis</name>
    <dbReference type="NCBI Taxonomy" id="367825"/>
    <lineage>
        <taxon>Bacteria</taxon>
        <taxon>Pseudomonadati</taxon>
        <taxon>Pseudomonadota</taxon>
        <taxon>Betaproteobacteria</taxon>
        <taxon>Burkholderiales</taxon>
        <taxon>Burkholderiaceae</taxon>
        <taxon>Cupriavidus</taxon>
    </lineage>
</organism>
<dbReference type="CDD" id="cd03112">
    <property type="entry name" value="CobW-like"/>
    <property type="match status" value="1"/>
</dbReference>
<dbReference type="PANTHER" id="PTHR13748">
    <property type="entry name" value="COBW-RELATED"/>
    <property type="match status" value="1"/>
</dbReference>
<evidence type="ECO:0000259" key="7">
    <source>
        <dbReference type="SMART" id="SM00833"/>
    </source>
</evidence>
<comment type="similarity">
    <text evidence="4">Belongs to the SIMIBI class G3E GTPase family. ZNG1 subfamily.</text>
</comment>